<dbReference type="Proteomes" id="UP000006672">
    <property type="component" value="Unassembled WGS sequence"/>
</dbReference>
<dbReference type="OrthoDB" id="411632at2759"/>
<keyword evidence="1" id="KW-1133">Transmembrane helix</keyword>
<keyword evidence="1" id="KW-0812">Transmembrane</keyword>
<reference evidence="4" key="3">
    <citation type="submission" date="2022-04" db="UniProtKB">
        <authorList>
            <consortium name="WormBaseParasite"/>
        </authorList>
    </citation>
    <scope>IDENTIFICATION</scope>
</reference>
<evidence type="ECO:0000313" key="2">
    <source>
        <dbReference type="EMBL" id="VIO97573.1"/>
    </source>
</evidence>
<gene>
    <name evidence="2" type="primary">Bm12320</name>
    <name evidence="4" type="synonym">Bm1_26145</name>
    <name evidence="2" type="ORF">BM_BM12320</name>
</gene>
<dbReference type="RefSeq" id="XP_042937152.1">
    <property type="nucleotide sequence ID" value="XM_043081218.1"/>
</dbReference>
<dbReference type="InterPro" id="IPR011735">
    <property type="entry name" value="WlaTC/HtrL_glycosyltransf"/>
</dbReference>
<dbReference type="CTD" id="6100130"/>
<protein>
    <submittedName>
        <fullName evidence="2 4">Uncharacterized protein</fullName>
    </submittedName>
</protein>
<dbReference type="WBParaSite" id="Bm12320.1">
    <property type="protein sequence ID" value="Bm12320.1"/>
    <property type="gene ID" value="WBGene00232581"/>
</dbReference>
<dbReference type="Pfam" id="PF09612">
    <property type="entry name" value="HtrL_YibB"/>
    <property type="match status" value="1"/>
</dbReference>
<dbReference type="KEGG" id="bmy:BM_BM12320"/>
<dbReference type="AlphaFoldDB" id="A0A4E9FXE8"/>
<reference evidence="2" key="2">
    <citation type="submission" date="2019-04" db="EMBL/GenBank/DDBJ databases">
        <authorList>
            <person name="Howe K."/>
            <person name="Paulini M."/>
            <person name="Williams G."/>
        </authorList>
    </citation>
    <scope>NUCLEOTIDE SEQUENCE [LARGE SCALE GENOMIC DNA]</scope>
    <source>
        <strain evidence="2">FR3</strain>
    </source>
</reference>
<reference evidence="3" key="1">
    <citation type="journal article" date="2007" name="Science">
        <title>Draft genome of the filarial nematode parasite Brugia malayi.</title>
        <authorList>
            <person name="Ghedin E."/>
            <person name="Wang S."/>
            <person name="Spiro D."/>
            <person name="Caler E."/>
            <person name="Zhao Q."/>
            <person name="Crabtree J."/>
            <person name="Allen J.E."/>
            <person name="Delcher A.L."/>
            <person name="Guiliano D.B."/>
            <person name="Miranda-Saavedra D."/>
            <person name="Angiuoli S.V."/>
            <person name="Creasy T."/>
            <person name="Amedeo P."/>
            <person name="Haas B."/>
            <person name="El-Sayed N.M."/>
            <person name="Wortman J.R."/>
            <person name="Feldblyum T."/>
            <person name="Tallon L."/>
            <person name="Schatz M."/>
            <person name="Shumway M."/>
            <person name="Koo H."/>
            <person name="Salzberg S.L."/>
            <person name="Schobel S."/>
            <person name="Pertea M."/>
            <person name="Pop M."/>
            <person name="White O."/>
            <person name="Barton G.J."/>
            <person name="Carlow C.K."/>
            <person name="Crawford M.J."/>
            <person name="Daub J."/>
            <person name="Dimmic M.W."/>
            <person name="Estes C.F."/>
            <person name="Foster J.M."/>
            <person name="Ganatra M."/>
            <person name="Gregory W.F."/>
            <person name="Johnson N.M."/>
            <person name="Jin J."/>
            <person name="Komuniecki R."/>
            <person name="Korf I."/>
            <person name="Kumar S."/>
            <person name="Laney S."/>
            <person name="Li B.W."/>
            <person name="Li W."/>
            <person name="Lindblom T.H."/>
            <person name="Lustigman S."/>
            <person name="Ma D."/>
            <person name="Maina C.V."/>
            <person name="Martin D.M."/>
            <person name="McCarter J.P."/>
            <person name="McReynolds L."/>
            <person name="Mitreva M."/>
            <person name="Nutman T.B."/>
            <person name="Parkinson J."/>
            <person name="Peregrin-Alvarez J.M."/>
            <person name="Poole C."/>
            <person name="Ren Q."/>
            <person name="Saunders L."/>
            <person name="Sluder A.E."/>
            <person name="Smith K."/>
            <person name="Stanke M."/>
            <person name="Unnasch T.R."/>
            <person name="Ware J."/>
            <person name="Wei A.D."/>
            <person name="Weil G."/>
            <person name="Williams D.J."/>
            <person name="Zhang Y."/>
            <person name="Williams S.A."/>
            <person name="Fraser-Liggett C."/>
            <person name="Slatko B."/>
            <person name="Blaxter M.L."/>
            <person name="Scott A.L."/>
        </authorList>
    </citation>
    <scope>NUCLEOTIDE SEQUENCE</scope>
    <source>
        <strain evidence="3">FR3</strain>
    </source>
</reference>
<name>A0A4E9FXE8_BRUMA</name>
<evidence type="ECO:0000313" key="3">
    <source>
        <dbReference type="Proteomes" id="UP000006672"/>
    </source>
</evidence>
<feature type="transmembrane region" description="Helical" evidence="1">
    <location>
        <begin position="49"/>
        <end position="71"/>
    </location>
</feature>
<dbReference type="EMBL" id="CAAKNF010000195">
    <property type="protein sequence ID" value="VIO97573.1"/>
    <property type="molecule type" value="Genomic_DNA"/>
</dbReference>
<evidence type="ECO:0000313" key="4">
    <source>
        <dbReference type="WBParaSite" id="Bm12320.1"/>
    </source>
</evidence>
<keyword evidence="3" id="KW-1185">Reference proteome</keyword>
<proteinExistence type="predicted"/>
<keyword evidence="1" id="KW-0472">Membrane</keyword>
<dbReference type="GeneID" id="6100130"/>
<accession>A0A4E9FXE8</accession>
<organism evidence="2">
    <name type="scientific">Brugia malayi</name>
    <name type="common">Filarial nematode worm</name>
    <dbReference type="NCBI Taxonomy" id="6279"/>
    <lineage>
        <taxon>Eukaryota</taxon>
        <taxon>Metazoa</taxon>
        <taxon>Ecdysozoa</taxon>
        <taxon>Nematoda</taxon>
        <taxon>Chromadorea</taxon>
        <taxon>Rhabditida</taxon>
        <taxon>Spirurina</taxon>
        <taxon>Spiruromorpha</taxon>
        <taxon>Filarioidea</taxon>
        <taxon>Onchocercidae</taxon>
        <taxon>Brugia</taxon>
    </lineage>
</organism>
<accession>A0A8L7SNL0</accession>
<evidence type="ECO:0000256" key="1">
    <source>
        <dbReference type="SAM" id="Phobius"/>
    </source>
</evidence>
<sequence>MVHSTLEDEWKDEAYIPEAMESLLSKNKLIKDEKYMRQPDESINHFGRWLFGIISVAITLVFMFFFLSNIYKRVSVQRSDSLMHSSSDFIDSYDQEESNDHTFDIQQITDNTDNAEQQFNVINENSAISQYYNDKSQKSIKDDDITEAVEQIKLDDEVFTKFLKPLILSDISKTTLTDENFFNLPTFTVTPISIPITSKITSATDKKYKFNAYIKTSLRPKLFTVNASLSNLLNATKTNLHSNSNTTNGTLLFDKNSITPIIRKFSNFSKINSQFIKSKEKNDSNKITMTTTKFTAHLRITTISTVNVTIALSRMQQEDNRMISNEENENDDDDYDYEYEDILYLRPPVATTITTTTTTATTTTITFHQFSPISQSHDHHHHHHHHHYHHHQHYHQHYQCTHDDRQSPVIVTALFDIGRGKWPRYTRTYEQYMNYLKHLLKLRNCLIIYTDASGANFVRQMRNADNTKIFEMSMNDLPLYRYREEMEGIIRREQQNWQFGPKMRYHPEANSADYNIIVNSKPYFLYNATQNAQFQASDRMFAWIDAGYGHGREGIIPSHCHWRPELQRDRMTVIKLTPAHDKVSRYSITDLYRVDWVVLSGGFIAGDSHTINRFYRFYQKSFMELLDSGRIDDDQLNVENLRHLNLKRPKLLISTKWNYFINWTQTENGCIFHDSFNGDIRAVENDLRQIDGLRDFVINPRLSVCDNNDLNVLARSSSAEFYIDHRKRSYSSDHSV</sequence>